<dbReference type="Gene3D" id="1.25.40.10">
    <property type="entry name" value="Tetratricopeptide repeat domain"/>
    <property type="match status" value="1"/>
</dbReference>
<reference evidence="1" key="1">
    <citation type="submission" date="2021-03" db="EMBL/GenBank/DDBJ databases">
        <authorList>
            <person name="Lu T."/>
            <person name="Wang Q."/>
            <person name="Han X."/>
        </authorList>
    </citation>
    <scope>NUCLEOTIDE SEQUENCE</scope>
    <source>
        <strain evidence="1">WQ 2009</strain>
    </source>
</reference>
<protein>
    <submittedName>
        <fullName evidence="1">Sel1 repeat family protein</fullName>
    </submittedName>
</protein>
<dbReference type="InterPro" id="IPR011990">
    <property type="entry name" value="TPR-like_helical_dom_sf"/>
</dbReference>
<comment type="caution">
    <text evidence="1">The sequence shown here is derived from an EMBL/GenBank/DDBJ whole genome shotgun (WGS) entry which is preliminary data.</text>
</comment>
<dbReference type="EMBL" id="JAGKSB010000012">
    <property type="protein sequence ID" value="MBP3944055.1"/>
    <property type="molecule type" value="Genomic_DNA"/>
</dbReference>
<dbReference type="InterPro" id="IPR050767">
    <property type="entry name" value="Sel1_AlgK"/>
</dbReference>
<dbReference type="PANTHER" id="PTHR11102">
    <property type="entry name" value="SEL-1-LIKE PROTEIN"/>
    <property type="match status" value="1"/>
</dbReference>
<dbReference type="RefSeq" id="WP_353547561.1">
    <property type="nucleotide sequence ID" value="NZ_JAGKSB010000012.1"/>
</dbReference>
<dbReference type="PANTHER" id="PTHR11102:SF160">
    <property type="entry name" value="ERAD-ASSOCIATED E3 UBIQUITIN-PROTEIN LIGASE COMPONENT HRD3"/>
    <property type="match status" value="1"/>
</dbReference>
<accession>A0A8T4HCP2</accession>
<gene>
    <name evidence="1" type="ORF">J5U18_10870</name>
</gene>
<dbReference type="AlphaFoldDB" id="A0A8T4HCP2"/>
<dbReference type="Pfam" id="PF08238">
    <property type="entry name" value="Sel1"/>
    <property type="match status" value="4"/>
</dbReference>
<dbReference type="SMART" id="SM00671">
    <property type="entry name" value="SEL1"/>
    <property type="match status" value="4"/>
</dbReference>
<dbReference type="SUPFAM" id="SSF81901">
    <property type="entry name" value="HCP-like"/>
    <property type="match status" value="1"/>
</dbReference>
<evidence type="ECO:0000313" key="2">
    <source>
        <dbReference type="Proteomes" id="UP000679691"/>
    </source>
</evidence>
<evidence type="ECO:0000313" key="1">
    <source>
        <dbReference type="EMBL" id="MBP3944055.1"/>
    </source>
</evidence>
<name>A0A8T4HCP2_9SPHI</name>
<proteinExistence type="predicted"/>
<keyword evidence="2" id="KW-1185">Reference proteome</keyword>
<organism evidence="1 2">
    <name type="scientific">Rhinopithecimicrobium faecis</name>
    <dbReference type="NCBI Taxonomy" id="2820698"/>
    <lineage>
        <taxon>Bacteria</taxon>
        <taxon>Pseudomonadati</taxon>
        <taxon>Bacteroidota</taxon>
        <taxon>Sphingobacteriia</taxon>
        <taxon>Sphingobacteriales</taxon>
        <taxon>Sphingobacteriaceae</taxon>
        <taxon>Rhinopithecimicrobium</taxon>
    </lineage>
</organism>
<sequence>MAHRIYIYLFQSDTGESYPHYLGEWNYEIPALLTPLFSANLRCKGTQLYADRVAGIAALRGFYTLLDDVYQLGDSSQFKEASEQMFDFLEALPFDTFQINGADVFNMNEEKPRQQAKEWVEQIHEQVKLYELAVQTNTLTPLHEIIKSFGYDSFLEALQTEWVNFGLGYWNEDVYKSDYIEVFIENGLQGLKDEQGKELVPPIYQTVADVIDIYYADENDNVLSLRGSIVSANEKYGLLAIPQNLVLIPLVYEELSWITNNYFNAKIAGKYHLIDHENIDLLQITSEEPFHYEYPNLFFLKTKGTAKRTYYSNTGIYLGEHLEESLRTLPNNYYYVKTNKLQKKIAIIKPDGTRLANDIDQLIATESYQSLAYCKGKEWLLYDTVSHKKLADKISIKGVSIPKYAYFFKDIYILNTNEGTGLYGANQAKWHVEPSNALTKIEHLDNQFLKIHFNKGMMYWDDLNQELSASFTYVSEAVDRNNYQLLVYRNRELLGLPNNNELSLILPEELGKMYISRHTLGADDLMHFVNFFTYWKAKEGADYYKNFDNETCYQLGVAMVDKSELDEAVAIFEFGASRNHALMMTELGILYADEDNANYYNPEKATTLYKRAAALDEKNAWNNLGYHLQNGLGIAKHIPEAIAAYSKAGELGNGLGYTNLGDLYYYGECVEKNYDTALAYYLKAEKRHYPNTEKLASIYFEKEEYKKVLSLLKKDYNQTFSAIYYALMYEEGLGGLKINIKKAISYYEQALAKSDYPFALQQLLNYYGKGGAYENEEKYNAWLLRRES</sequence>
<dbReference type="Proteomes" id="UP000679691">
    <property type="component" value="Unassembled WGS sequence"/>
</dbReference>
<dbReference type="InterPro" id="IPR006597">
    <property type="entry name" value="Sel1-like"/>
</dbReference>